<feature type="transmembrane region" description="Helical" evidence="2">
    <location>
        <begin position="231"/>
        <end position="252"/>
    </location>
</feature>
<evidence type="ECO:0000313" key="4">
    <source>
        <dbReference type="Proteomes" id="UP001597508"/>
    </source>
</evidence>
<reference evidence="4" key="1">
    <citation type="journal article" date="2019" name="Int. J. Syst. Evol. Microbiol.">
        <title>The Global Catalogue of Microorganisms (GCM) 10K type strain sequencing project: providing services to taxonomists for standard genome sequencing and annotation.</title>
        <authorList>
            <consortium name="The Broad Institute Genomics Platform"/>
            <consortium name="The Broad Institute Genome Sequencing Center for Infectious Disease"/>
            <person name="Wu L."/>
            <person name="Ma J."/>
        </authorList>
    </citation>
    <scope>NUCLEOTIDE SEQUENCE [LARGE SCALE GENOMIC DNA]</scope>
    <source>
        <strain evidence="4">KCTC 52127</strain>
    </source>
</reference>
<proteinExistence type="predicted"/>
<feature type="transmembrane region" description="Helical" evidence="2">
    <location>
        <begin position="192"/>
        <end position="211"/>
    </location>
</feature>
<keyword evidence="2" id="KW-0812">Transmembrane</keyword>
<gene>
    <name evidence="3" type="ORF">ACFSRZ_00900</name>
</gene>
<keyword evidence="1" id="KW-0175">Coiled coil</keyword>
<accession>A0ABW5LMD8</accession>
<feature type="transmembrane region" description="Helical" evidence="2">
    <location>
        <begin position="135"/>
        <end position="155"/>
    </location>
</feature>
<protein>
    <submittedName>
        <fullName evidence="3">Uncharacterized protein</fullName>
    </submittedName>
</protein>
<dbReference type="Proteomes" id="UP001597508">
    <property type="component" value="Unassembled WGS sequence"/>
</dbReference>
<name>A0ABW5LMD8_9FLAO</name>
<organism evidence="3 4">
    <name type="scientific">Pseudotenacibaculum haliotis</name>
    <dbReference type="NCBI Taxonomy" id="1862138"/>
    <lineage>
        <taxon>Bacteria</taxon>
        <taxon>Pseudomonadati</taxon>
        <taxon>Bacteroidota</taxon>
        <taxon>Flavobacteriia</taxon>
        <taxon>Flavobacteriales</taxon>
        <taxon>Flavobacteriaceae</taxon>
        <taxon>Pseudotenacibaculum</taxon>
    </lineage>
</organism>
<feature type="transmembrane region" description="Helical" evidence="2">
    <location>
        <begin position="161"/>
        <end position="180"/>
    </location>
</feature>
<dbReference type="RefSeq" id="WP_379664630.1">
    <property type="nucleotide sequence ID" value="NZ_JBHULH010000001.1"/>
</dbReference>
<feature type="coiled-coil region" evidence="1">
    <location>
        <begin position="88"/>
        <end position="122"/>
    </location>
</feature>
<comment type="caution">
    <text evidence="3">The sequence shown here is derived from an EMBL/GenBank/DDBJ whole genome shotgun (WGS) entry which is preliminary data.</text>
</comment>
<evidence type="ECO:0000256" key="1">
    <source>
        <dbReference type="SAM" id="Coils"/>
    </source>
</evidence>
<sequence>MNRKKSKVEVVSFYHPKADQLITKRIPLIQKEVVTYAIDMARQGRPQLNDPQILFLPKIKSLFEVLLETVLKIIGAFAVLSRTDDDLVRSYEKEQKALKEKQAKLSEDIRVLQKELSELSDISHLIRRWKYKWRLVLLTLSIGEVAVNYKILLIVTPNQATALVASVGLCTVLFVIAHSFKDVLNYFSPKSIKLLVGMGIVIGVLLLLYNLNTIRISYMQNEGQLTSGVSQWSFVIINFAMWIAGVIIALIYKPLKTDIAKNIEYSKIKDQLKEIQNNIREIDDRLLEIPQELEKRLSQMKNLRFMAKHYENAIASEYKSAVSLFISKNLFQRKDGVSPKAFLEEPTKLKTYFDHILIKEST</sequence>
<dbReference type="EMBL" id="JBHULH010000001">
    <property type="protein sequence ID" value="MFD2565905.1"/>
    <property type="molecule type" value="Genomic_DNA"/>
</dbReference>
<keyword evidence="4" id="KW-1185">Reference proteome</keyword>
<evidence type="ECO:0000313" key="3">
    <source>
        <dbReference type="EMBL" id="MFD2565905.1"/>
    </source>
</evidence>
<keyword evidence="2" id="KW-1133">Transmembrane helix</keyword>
<keyword evidence="2" id="KW-0472">Membrane</keyword>
<evidence type="ECO:0000256" key="2">
    <source>
        <dbReference type="SAM" id="Phobius"/>
    </source>
</evidence>